<feature type="compositionally biased region" description="Acidic residues" evidence="2">
    <location>
        <begin position="322"/>
        <end position="339"/>
    </location>
</feature>
<dbReference type="RefSeq" id="XP_009267630.1">
    <property type="nucleotide sequence ID" value="XM_009269355.1"/>
</dbReference>
<reference evidence="4" key="1">
    <citation type="journal article" date="2013" name="BMC Genomics">
        <title>Genome and transcriptome sequencing of the halophilic fungus Wallemia ichthyophaga: haloadaptations present and absent.</title>
        <authorList>
            <person name="Zajc J."/>
            <person name="Liu Y."/>
            <person name="Dai W."/>
            <person name="Yang Z."/>
            <person name="Hu J."/>
            <person name="Gostincar C."/>
            <person name="Gunde-Cimerman N."/>
        </authorList>
    </citation>
    <scope>NUCLEOTIDE SEQUENCE [LARGE SCALE GENOMIC DNA]</scope>
    <source>
        <strain evidence="4">EXF-994 / CBS 113033</strain>
    </source>
</reference>
<dbReference type="HOGENOM" id="CLU_274663_0_0_1"/>
<dbReference type="KEGG" id="wic:J056_004154"/>
<feature type="region of interest" description="Disordered" evidence="2">
    <location>
        <begin position="161"/>
        <end position="210"/>
    </location>
</feature>
<dbReference type="OrthoDB" id="3357224at2759"/>
<dbReference type="EMBL" id="KE007230">
    <property type="protein sequence ID" value="EOR01368.1"/>
    <property type="molecule type" value="Genomic_DNA"/>
</dbReference>
<gene>
    <name evidence="3" type="ORF">J056_004154</name>
</gene>
<name>R9AGP3_WALI9</name>
<accession>R9AGP3</accession>
<proteinExistence type="predicted"/>
<dbReference type="eggNOG" id="ENOG502SDVW">
    <property type="taxonomic scope" value="Eukaryota"/>
</dbReference>
<feature type="coiled-coil region" evidence="1">
    <location>
        <begin position="917"/>
        <end position="990"/>
    </location>
</feature>
<feature type="region of interest" description="Disordered" evidence="2">
    <location>
        <begin position="1"/>
        <end position="71"/>
    </location>
</feature>
<evidence type="ECO:0000256" key="2">
    <source>
        <dbReference type="SAM" id="MobiDB-lite"/>
    </source>
</evidence>
<dbReference type="STRING" id="1299270.R9AGP3"/>
<feature type="region of interest" description="Disordered" evidence="2">
    <location>
        <begin position="579"/>
        <end position="619"/>
    </location>
</feature>
<keyword evidence="4" id="KW-1185">Reference proteome</keyword>
<evidence type="ECO:0000313" key="3">
    <source>
        <dbReference type="EMBL" id="EOR01368.1"/>
    </source>
</evidence>
<feature type="compositionally biased region" description="Low complexity" evidence="2">
    <location>
        <begin position="161"/>
        <end position="170"/>
    </location>
</feature>
<feature type="compositionally biased region" description="Polar residues" evidence="2">
    <location>
        <begin position="1"/>
        <end position="16"/>
    </location>
</feature>
<dbReference type="AlphaFoldDB" id="R9AGP3"/>
<feature type="region of interest" description="Disordered" evidence="2">
    <location>
        <begin position="523"/>
        <end position="545"/>
    </location>
</feature>
<keyword evidence="1" id="KW-0175">Coiled coil</keyword>
<feature type="compositionally biased region" description="Basic and acidic residues" evidence="2">
    <location>
        <begin position="593"/>
        <end position="604"/>
    </location>
</feature>
<protein>
    <submittedName>
        <fullName evidence="3">Uncharacterized protein</fullName>
    </submittedName>
</protein>
<feature type="compositionally biased region" description="Basic and acidic residues" evidence="2">
    <location>
        <begin position="31"/>
        <end position="40"/>
    </location>
</feature>
<feature type="compositionally biased region" description="Polar residues" evidence="2">
    <location>
        <begin position="171"/>
        <end position="183"/>
    </location>
</feature>
<feature type="compositionally biased region" description="Polar residues" evidence="2">
    <location>
        <begin position="310"/>
        <end position="321"/>
    </location>
</feature>
<dbReference type="GeneID" id="20377106"/>
<feature type="region of interest" description="Disordered" evidence="2">
    <location>
        <begin position="453"/>
        <end position="500"/>
    </location>
</feature>
<organism evidence="3 4">
    <name type="scientific">Wallemia ichthyophaga (strain EXF-994 / CBS 113033)</name>
    <dbReference type="NCBI Taxonomy" id="1299270"/>
    <lineage>
        <taxon>Eukaryota</taxon>
        <taxon>Fungi</taxon>
        <taxon>Dikarya</taxon>
        <taxon>Basidiomycota</taxon>
        <taxon>Wallemiomycotina</taxon>
        <taxon>Wallemiomycetes</taxon>
        <taxon>Wallemiales</taxon>
        <taxon>Wallemiaceae</taxon>
        <taxon>Wallemia</taxon>
    </lineage>
</organism>
<evidence type="ECO:0000256" key="1">
    <source>
        <dbReference type="SAM" id="Coils"/>
    </source>
</evidence>
<feature type="compositionally biased region" description="Low complexity" evidence="2">
    <location>
        <begin position="41"/>
        <end position="65"/>
    </location>
</feature>
<feature type="region of interest" description="Disordered" evidence="2">
    <location>
        <begin position="252"/>
        <end position="279"/>
    </location>
</feature>
<feature type="compositionally biased region" description="Polar residues" evidence="2">
    <location>
        <begin position="252"/>
        <end position="262"/>
    </location>
</feature>
<feature type="coiled-coil region" evidence="1">
    <location>
        <begin position="861"/>
        <end position="888"/>
    </location>
</feature>
<feature type="compositionally biased region" description="Low complexity" evidence="2">
    <location>
        <begin position="190"/>
        <end position="202"/>
    </location>
</feature>
<feature type="region of interest" description="Disordered" evidence="2">
    <location>
        <begin position="1098"/>
        <end position="1131"/>
    </location>
</feature>
<dbReference type="Proteomes" id="UP000014064">
    <property type="component" value="Unassembled WGS sequence"/>
</dbReference>
<evidence type="ECO:0000313" key="4">
    <source>
        <dbReference type="Proteomes" id="UP000014064"/>
    </source>
</evidence>
<feature type="region of interest" description="Disordered" evidence="2">
    <location>
        <begin position="300"/>
        <end position="351"/>
    </location>
</feature>
<sequence>MPQPNHRTIPSQSLNTPKPAKKAKKVAVKLPSRDGRRVLDTDNATDTGTATSTPPVISTIPTSTSHLHQSPDDNVIDIFLPGKDAWDAIKQRGITNQLYKLGIHTQPTLSEQKYDSNFDTPPENDLLSFKMDRFFNDSLVDSKTPNPDNSTLSLSNFNTTSLSPALSSPSGYLQHSPLSNTGHLSIPHTSAPASNASPNPSSLADVEEVEEVEEVENAAENLAYNTEAVDNTVSTDNTQQQDNKDQLEVENHLNNTSPNTSIIPDEAPQLPPPSFQELSRGFGYELDYEDEQAQLAQLEKEERNHKKSMSGFSIKSDSQQYDNDEDVQDAVDEKDDGATEDTATAQDTDAEAVEDIFKAESLDDNNTNTDIDEQAFNYELYELQRKDTEADEQVQLQRDQEENTKIPSAYPKSALKPTVTEFVPAAPAAPFKDSTNEYNSAFKFDRYSLPAQYDAPKQPIPNHMTKRQRASSRATSGEGDNWSGFDVNSDGGDLDTFSNPSDEERLLQHRLNSRMMSNHALQFGGKENEREQEQEQEQEQDDEHTLSAPLNALNRKTSLSANAPVFEPGNFTFKSELSLNRSAPPESSLGSLHRTESKESEMPYKRGRPNPSDTSDDWKIPSTIKQEEVEGDVYDVNVSGVKHSDRECESVNASRTNLSLQDVYHKLEQLSINLKARDVVTRDDLKEAIEHDRGLIMEVLFRNSSSGDVLAALKPQIASLKPDEDAIATRLSDFVRPDILSLINMAASDKEKTADIITEHLTNSDIFTSIKTALSDMVSRHSELYDSFHSTQTEIFTNASSLHAKLGDLPDGITAATGALQTATEKLNAYSSLPGELKGMSEYVSDNAALRNDISKAQSHHGKLRTEKDRLLDKLRVAEEERDSAKIEADLSRQSSRKIESDLVKIEATNGSLIESLNGMANKCAQFEHQLEDLFDQKQTWYAADRDYQVRVKELEMQLEMQSRERENKMRAISEEHERIQNHAEELARSLHSSHLENTRLHSEYEDMSRSSLAVNQDLAAKCGLLENRNAELEDVADGARESEEQHLQAHHAASQHVHELEEKGVQDKALLQEATSTIERLYEEMSATTHEMAHLRRENEGLKGGAGVDVDGRRTPTNKNYKSQDVHAPVPAYNTPVSPAFSSISKLSTSTAATYQADDGWFYPT</sequence>